<protein>
    <submittedName>
        <fullName evidence="2">Unplaced genomic scaffold K443scaffold_80, whole genome shotgun sequence</fullName>
    </submittedName>
</protein>
<reference evidence="3" key="2">
    <citation type="submission" date="2015-01" db="EMBL/GenBank/DDBJ databases">
        <title>Evolutionary Origins and Diversification of the Mycorrhizal Mutualists.</title>
        <authorList>
            <consortium name="DOE Joint Genome Institute"/>
            <consortium name="Mycorrhizal Genomics Consortium"/>
            <person name="Kohler A."/>
            <person name="Kuo A."/>
            <person name="Nagy L.G."/>
            <person name="Floudas D."/>
            <person name="Copeland A."/>
            <person name="Barry K.W."/>
            <person name="Cichocki N."/>
            <person name="Veneault-Fourrey C."/>
            <person name="LaButti K."/>
            <person name="Lindquist E.A."/>
            <person name="Lipzen A."/>
            <person name="Lundell T."/>
            <person name="Morin E."/>
            <person name="Murat C."/>
            <person name="Riley R."/>
            <person name="Ohm R."/>
            <person name="Sun H."/>
            <person name="Tunlid A."/>
            <person name="Henrissat B."/>
            <person name="Grigoriev I.V."/>
            <person name="Hibbett D.S."/>
            <person name="Martin F."/>
        </authorList>
    </citation>
    <scope>NUCLEOTIDE SEQUENCE [LARGE SCALE GENOMIC DNA]</scope>
    <source>
        <strain evidence="3">LaAM-08-1</strain>
    </source>
</reference>
<sequence>MAPKSKKTTPAESRKRQASNADQQPVKRSRHGQNDNDDNQEETTAKQWADFKDQAMKTKGKGGRGGNRGRAQRAPAQRKTAQDHNREDAVLKSPPRSKQTPAERVLATSDISVAPPCRSLRRPVHASGQPTPIDDTTSAQAVPTASTRRREAAANNETEDASHPLDENDLDPNQLNEDEEPNEDNQHAEEDKDQDEEENDHSKEDNDHDK</sequence>
<feature type="compositionally biased region" description="Polar residues" evidence="1">
    <location>
        <begin position="128"/>
        <end position="146"/>
    </location>
</feature>
<gene>
    <name evidence="2" type="ORF">K443DRAFT_7293</name>
</gene>
<evidence type="ECO:0000313" key="2">
    <source>
        <dbReference type="EMBL" id="KIK00967.1"/>
    </source>
</evidence>
<dbReference type="OrthoDB" id="3126466at2759"/>
<dbReference type="AlphaFoldDB" id="A0A0C9XTB5"/>
<feature type="region of interest" description="Disordered" evidence="1">
    <location>
        <begin position="1"/>
        <end position="210"/>
    </location>
</feature>
<keyword evidence="3" id="KW-1185">Reference proteome</keyword>
<accession>A0A0C9XTB5</accession>
<feature type="compositionally biased region" description="Basic and acidic residues" evidence="1">
    <location>
        <begin position="200"/>
        <end position="210"/>
    </location>
</feature>
<dbReference type="EMBL" id="KN838615">
    <property type="protein sequence ID" value="KIK00967.1"/>
    <property type="molecule type" value="Genomic_DNA"/>
</dbReference>
<evidence type="ECO:0000256" key="1">
    <source>
        <dbReference type="SAM" id="MobiDB-lite"/>
    </source>
</evidence>
<organism evidence="2 3">
    <name type="scientific">Laccaria amethystina LaAM-08-1</name>
    <dbReference type="NCBI Taxonomy" id="1095629"/>
    <lineage>
        <taxon>Eukaryota</taxon>
        <taxon>Fungi</taxon>
        <taxon>Dikarya</taxon>
        <taxon>Basidiomycota</taxon>
        <taxon>Agaricomycotina</taxon>
        <taxon>Agaricomycetes</taxon>
        <taxon>Agaricomycetidae</taxon>
        <taxon>Agaricales</taxon>
        <taxon>Agaricineae</taxon>
        <taxon>Hydnangiaceae</taxon>
        <taxon>Laccaria</taxon>
    </lineage>
</organism>
<name>A0A0C9XTB5_9AGAR</name>
<proteinExistence type="predicted"/>
<feature type="compositionally biased region" description="Basic and acidic residues" evidence="1">
    <location>
        <begin position="80"/>
        <end position="90"/>
    </location>
</feature>
<dbReference type="Proteomes" id="UP000054477">
    <property type="component" value="Unassembled WGS sequence"/>
</dbReference>
<reference evidence="2 3" key="1">
    <citation type="submission" date="2014-04" db="EMBL/GenBank/DDBJ databases">
        <authorList>
            <consortium name="DOE Joint Genome Institute"/>
            <person name="Kuo A."/>
            <person name="Kohler A."/>
            <person name="Nagy L.G."/>
            <person name="Floudas D."/>
            <person name="Copeland A."/>
            <person name="Barry K.W."/>
            <person name="Cichocki N."/>
            <person name="Veneault-Fourrey C."/>
            <person name="LaButti K."/>
            <person name="Lindquist E.A."/>
            <person name="Lipzen A."/>
            <person name="Lundell T."/>
            <person name="Morin E."/>
            <person name="Murat C."/>
            <person name="Sun H."/>
            <person name="Tunlid A."/>
            <person name="Henrissat B."/>
            <person name="Grigoriev I.V."/>
            <person name="Hibbett D.S."/>
            <person name="Martin F."/>
            <person name="Nordberg H.P."/>
            <person name="Cantor M.N."/>
            <person name="Hua S.X."/>
        </authorList>
    </citation>
    <scope>NUCLEOTIDE SEQUENCE [LARGE SCALE GENOMIC DNA]</scope>
    <source>
        <strain evidence="2 3">LaAM-08-1</strain>
    </source>
</reference>
<evidence type="ECO:0000313" key="3">
    <source>
        <dbReference type="Proteomes" id="UP000054477"/>
    </source>
</evidence>
<dbReference type="HOGENOM" id="CLU_1286016_0_0_1"/>